<proteinExistence type="predicted"/>
<accession>A0A1I7SVP0</accession>
<evidence type="ECO:0000256" key="1">
    <source>
        <dbReference type="SAM" id="MobiDB-lite"/>
    </source>
</evidence>
<dbReference type="Proteomes" id="UP000095284">
    <property type="component" value="Unplaced"/>
</dbReference>
<reference evidence="3" key="1">
    <citation type="submission" date="2016-11" db="UniProtKB">
        <authorList>
            <consortium name="WormBaseParasite"/>
        </authorList>
    </citation>
    <scope>IDENTIFICATION</scope>
</reference>
<dbReference type="AlphaFoldDB" id="A0A1I7SVP0"/>
<name>A0A1I7SVP0_BURXY</name>
<organism evidence="2 3">
    <name type="scientific">Bursaphelenchus xylophilus</name>
    <name type="common">Pinewood nematode worm</name>
    <name type="synonym">Aphelenchoides xylophilus</name>
    <dbReference type="NCBI Taxonomy" id="6326"/>
    <lineage>
        <taxon>Eukaryota</taxon>
        <taxon>Metazoa</taxon>
        <taxon>Ecdysozoa</taxon>
        <taxon>Nematoda</taxon>
        <taxon>Chromadorea</taxon>
        <taxon>Rhabditida</taxon>
        <taxon>Tylenchina</taxon>
        <taxon>Tylenchomorpha</taxon>
        <taxon>Aphelenchoidea</taxon>
        <taxon>Aphelenchoididae</taxon>
        <taxon>Bursaphelenchus</taxon>
    </lineage>
</organism>
<dbReference type="WBParaSite" id="BXY_1711800.1">
    <property type="protein sequence ID" value="BXY_1711800.1"/>
    <property type="gene ID" value="BXY_1711800"/>
</dbReference>
<evidence type="ECO:0000313" key="3">
    <source>
        <dbReference type="WBParaSite" id="BXY_1711800.1"/>
    </source>
</evidence>
<feature type="region of interest" description="Disordered" evidence="1">
    <location>
        <begin position="1"/>
        <end position="66"/>
    </location>
</feature>
<protein>
    <submittedName>
        <fullName evidence="3">PDZ domain-containing protein</fullName>
    </submittedName>
</protein>
<feature type="compositionally biased region" description="Polar residues" evidence="1">
    <location>
        <begin position="15"/>
        <end position="25"/>
    </location>
</feature>
<evidence type="ECO:0000313" key="2">
    <source>
        <dbReference type="Proteomes" id="UP000095284"/>
    </source>
</evidence>
<sequence>MSKDSGAMPSELTEQRPSNLEVQSKSCKEGGNQGIRDRSRRNLNLEIVSKGPDGRLLTTGLNDGLD</sequence>